<evidence type="ECO:0000313" key="1">
    <source>
        <dbReference type="EMBL" id="JAD50817.1"/>
    </source>
</evidence>
<reference evidence="1" key="1">
    <citation type="submission" date="2014-09" db="EMBL/GenBank/DDBJ databases">
        <authorList>
            <person name="Magalhaes I.L.F."/>
            <person name="Oliveira U."/>
            <person name="Santos F.R."/>
            <person name="Vidigal T.H.D.A."/>
            <person name="Brescovit A.D."/>
            <person name="Santos A.J."/>
        </authorList>
    </citation>
    <scope>NUCLEOTIDE SEQUENCE</scope>
    <source>
        <tissue evidence="1">Shoot tissue taken approximately 20 cm above the soil surface</tissue>
    </source>
</reference>
<sequence length="24" mass="2724">MQILGRRTSVRSAMYVRSRALGSK</sequence>
<accession>A0A0A9AUN8</accession>
<reference evidence="1" key="2">
    <citation type="journal article" date="2015" name="Data Brief">
        <title>Shoot transcriptome of the giant reed, Arundo donax.</title>
        <authorList>
            <person name="Barrero R.A."/>
            <person name="Guerrero F.D."/>
            <person name="Moolhuijzen P."/>
            <person name="Goolsby J.A."/>
            <person name="Tidwell J."/>
            <person name="Bellgard S.E."/>
            <person name="Bellgard M.I."/>
        </authorList>
    </citation>
    <scope>NUCLEOTIDE SEQUENCE</scope>
    <source>
        <tissue evidence="1">Shoot tissue taken approximately 20 cm above the soil surface</tissue>
    </source>
</reference>
<protein>
    <submittedName>
        <fullName evidence="1">Uncharacterized protein</fullName>
    </submittedName>
</protein>
<name>A0A0A9AUN8_ARUDO</name>
<proteinExistence type="predicted"/>
<dbReference type="EMBL" id="GBRH01247078">
    <property type="protein sequence ID" value="JAD50817.1"/>
    <property type="molecule type" value="Transcribed_RNA"/>
</dbReference>
<dbReference type="AlphaFoldDB" id="A0A0A9AUN8"/>
<organism evidence="1">
    <name type="scientific">Arundo donax</name>
    <name type="common">Giant reed</name>
    <name type="synonym">Donax arundinaceus</name>
    <dbReference type="NCBI Taxonomy" id="35708"/>
    <lineage>
        <taxon>Eukaryota</taxon>
        <taxon>Viridiplantae</taxon>
        <taxon>Streptophyta</taxon>
        <taxon>Embryophyta</taxon>
        <taxon>Tracheophyta</taxon>
        <taxon>Spermatophyta</taxon>
        <taxon>Magnoliopsida</taxon>
        <taxon>Liliopsida</taxon>
        <taxon>Poales</taxon>
        <taxon>Poaceae</taxon>
        <taxon>PACMAD clade</taxon>
        <taxon>Arundinoideae</taxon>
        <taxon>Arundineae</taxon>
        <taxon>Arundo</taxon>
    </lineage>
</organism>